<organism evidence="2 3">
    <name type="scientific">Fistulifera solaris</name>
    <name type="common">Oleaginous diatom</name>
    <dbReference type="NCBI Taxonomy" id="1519565"/>
    <lineage>
        <taxon>Eukaryota</taxon>
        <taxon>Sar</taxon>
        <taxon>Stramenopiles</taxon>
        <taxon>Ochrophyta</taxon>
        <taxon>Bacillariophyta</taxon>
        <taxon>Bacillariophyceae</taxon>
        <taxon>Bacillariophycidae</taxon>
        <taxon>Naviculales</taxon>
        <taxon>Naviculaceae</taxon>
        <taxon>Fistulifera</taxon>
    </lineage>
</organism>
<gene>
    <name evidence="2" type="ORF">FisN_6Hh015</name>
</gene>
<feature type="compositionally biased region" description="Basic and acidic residues" evidence="1">
    <location>
        <begin position="473"/>
        <end position="483"/>
    </location>
</feature>
<feature type="region of interest" description="Disordered" evidence="1">
    <location>
        <begin position="473"/>
        <end position="497"/>
    </location>
</feature>
<dbReference type="InParanoid" id="A0A1Z5KII5"/>
<feature type="region of interest" description="Disordered" evidence="1">
    <location>
        <begin position="1"/>
        <end position="28"/>
    </location>
</feature>
<feature type="region of interest" description="Disordered" evidence="1">
    <location>
        <begin position="60"/>
        <end position="102"/>
    </location>
</feature>
<feature type="region of interest" description="Disordered" evidence="1">
    <location>
        <begin position="299"/>
        <end position="335"/>
    </location>
</feature>
<feature type="compositionally biased region" description="Polar residues" evidence="1">
    <location>
        <begin position="1124"/>
        <end position="1152"/>
    </location>
</feature>
<dbReference type="Gene3D" id="2.30.42.10">
    <property type="match status" value="1"/>
</dbReference>
<evidence type="ECO:0000313" key="2">
    <source>
        <dbReference type="EMBL" id="GAX25945.1"/>
    </source>
</evidence>
<name>A0A1Z5KII5_FISSO</name>
<evidence type="ECO:0000256" key="1">
    <source>
        <dbReference type="SAM" id="MobiDB-lite"/>
    </source>
</evidence>
<evidence type="ECO:0008006" key="4">
    <source>
        <dbReference type="Google" id="ProtNLM"/>
    </source>
</evidence>
<feature type="compositionally biased region" description="Polar residues" evidence="1">
    <location>
        <begin position="66"/>
        <end position="93"/>
    </location>
</feature>
<dbReference type="AlphaFoldDB" id="A0A1Z5KII5"/>
<sequence>MDDKQDATDAVAQQDAEDNEAPNDSSEVIAHQQIDNLQDTSVRKPVTVDFAVTVHDDELGEAATPPKQNNNNAANGITPRSNNLNNLSPQTPRTIRKRKRKNGRIAARVVEIEEQSATVLGLSMPPSQYQVTLIRRAVRKREFKPEAENDSVASMNTAKDEKEEEFGDVSLGMKLSVIAGKVIVQSLNALIDGRASPAQLAGLIRRGDVLVAVNDISLVRLPIDQLMKALAPLSTPDSTTGLYARTLQLRFDSIGGMDLLLQSERQQRDKAVANDVMALFPMVVDQLSGIPFESPPLLSQEASANQSDSITTTAPETQPLLPLRPESDLENEPPSSVLCANERISRALAERRQAEREHAVSEFFAWEEKYGKILRGDGLLSIKREPVTSPLSDTSSLTKEQYLERGRRAILGATALTNYLERIDSGKDIRSFKSWKTTLSLRSNASSRRSRALETFSLCLSRNQDRYHLHDNYPSKKSEDNHNDMATVASGNSDEGEEEIDGDELLLRLAANDEIWRKQVIEFLQNVTSNLAVESDSEDADDSVTSEDPFESHVFSNFLFGEKISKIIHKRKKSRALPPGDVTAVLFDLATKLNASSQEAEAVPTVIHAGSPSASISTSKYKDGQAASPNGKVMSATQFLLEEALPAWCETFRPLPWDQRRILWPGYRQNYTGSTAASSTLSDDLTVESMGTNNLASVSSKPRATKNLREQVEEQVLDVETREETCYLLTYYFITVILAQLEKNPEESEVNEKATTFVHRFGAYLKLHACLVVANSCKAESVIKVLLELAQHDPRHKDVSKHIARTGSLVLYEESMLSAFMERLHTLQGEKLDESSRKIVDLCASAYPDLQPWQVKKQCIVADGSKFQRPLLDLFYTYLTNLLHPIDGQDLAKRDIHLVNEWCHLSIQFLQEMDDETKQAKEYKMHFMAVASRASSTHVMYKRDLMTLLAFAMEINETDLALDLVDEIMAHSELSNNLQMIEKVREHIRYIGAKSLDVVKSKSSARFLRRVFKLLSKATRSPSKVTRENLRPPDELVYFVQTKCAGREVTSADLDLLTFLSREAGPQDVLTALGRLELGGIENVQPIVQTLLQRAANSESSELSVSLMKIHHARMGMKEINVPGSISDNTSHDSPIPSIWQSLSTGSATFAK</sequence>
<accession>A0A1Z5KII5</accession>
<proteinExistence type="predicted"/>
<dbReference type="Proteomes" id="UP000198406">
    <property type="component" value="Unassembled WGS sequence"/>
</dbReference>
<dbReference type="OrthoDB" id="120383at2759"/>
<reference evidence="2 3" key="1">
    <citation type="journal article" date="2015" name="Plant Cell">
        <title>Oil accumulation by the oleaginous diatom Fistulifera solaris as revealed by the genome and transcriptome.</title>
        <authorList>
            <person name="Tanaka T."/>
            <person name="Maeda Y."/>
            <person name="Veluchamy A."/>
            <person name="Tanaka M."/>
            <person name="Abida H."/>
            <person name="Marechal E."/>
            <person name="Bowler C."/>
            <person name="Muto M."/>
            <person name="Sunaga Y."/>
            <person name="Tanaka M."/>
            <person name="Yoshino T."/>
            <person name="Taniguchi T."/>
            <person name="Fukuda Y."/>
            <person name="Nemoto M."/>
            <person name="Matsumoto M."/>
            <person name="Wong P.S."/>
            <person name="Aburatani S."/>
            <person name="Fujibuchi W."/>
        </authorList>
    </citation>
    <scope>NUCLEOTIDE SEQUENCE [LARGE SCALE GENOMIC DNA]</scope>
    <source>
        <strain evidence="2 3">JPCC DA0580</strain>
    </source>
</reference>
<evidence type="ECO:0000313" key="3">
    <source>
        <dbReference type="Proteomes" id="UP000198406"/>
    </source>
</evidence>
<dbReference type="EMBL" id="BDSP01000234">
    <property type="protein sequence ID" value="GAX25945.1"/>
    <property type="molecule type" value="Genomic_DNA"/>
</dbReference>
<keyword evidence="3" id="KW-1185">Reference proteome</keyword>
<comment type="caution">
    <text evidence="2">The sequence shown here is derived from an EMBL/GenBank/DDBJ whole genome shotgun (WGS) entry which is preliminary data.</text>
</comment>
<dbReference type="SUPFAM" id="SSF50156">
    <property type="entry name" value="PDZ domain-like"/>
    <property type="match status" value="1"/>
</dbReference>
<dbReference type="InterPro" id="IPR036034">
    <property type="entry name" value="PDZ_sf"/>
</dbReference>
<feature type="region of interest" description="Disordered" evidence="1">
    <location>
        <begin position="1123"/>
        <end position="1152"/>
    </location>
</feature>
<protein>
    <recommendedName>
        <fullName evidence="4">PDZ domain-containing protein</fullName>
    </recommendedName>
</protein>
<feature type="compositionally biased region" description="Polar residues" evidence="1">
    <location>
        <begin position="300"/>
        <end position="316"/>
    </location>
</feature>